<dbReference type="Proteomes" id="UP000011185">
    <property type="component" value="Unassembled WGS sequence"/>
</dbReference>
<keyword evidence="1" id="KW-1133">Transmembrane helix</keyword>
<gene>
    <name evidence="2" type="ORF">THOM_2082</name>
</gene>
<evidence type="ECO:0000313" key="2">
    <source>
        <dbReference type="EMBL" id="ELQ74984.1"/>
    </source>
</evidence>
<organism evidence="2 3">
    <name type="scientific">Trachipleistophora hominis</name>
    <name type="common">Microsporidian parasite</name>
    <dbReference type="NCBI Taxonomy" id="72359"/>
    <lineage>
        <taxon>Eukaryota</taxon>
        <taxon>Fungi</taxon>
        <taxon>Fungi incertae sedis</taxon>
        <taxon>Microsporidia</taxon>
        <taxon>Pleistophoridae</taxon>
        <taxon>Trachipleistophora</taxon>
    </lineage>
</organism>
<keyword evidence="3" id="KW-1185">Reference proteome</keyword>
<dbReference type="InParanoid" id="L7JU87"/>
<sequence>VLPLRYVCRAMLIAPLPLIIFLYNRFCYALPFRMANFRDKIDTHFQIIMNEVGLDPVQMQYFIANLPIEKKMKMILSVSKRKAKTLMFIDFFGQLKNEACAEAFYCVKKTYEAGLEHMKMLNAANFLCDALVRGVFVSEYFELIVLFQKSGVSFPEKLYENVLVHVFMKNVRMKEFGSVHNLFFEWLEMNAKGDTLRLKAEMLRSKVLCV</sequence>
<protein>
    <submittedName>
        <fullName evidence="2">Uncharacterized protein</fullName>
    </submittedName>
</protein>
<reference evidence="2 3" key="1">
    <citation type="journal article" date="2012" name="PLoS Pathog.">
        <title>The genome of the obligate intracellular parasite Trachipleistophora hominis: new insights into microsporidian genome dynamics and reductive evolution.</title>
        <authorList>
            <person name="Heinz E."/>
            <person name="Williams T.A."/>
            <person name="Nakjang S."/>
            <person name="Noel C.J."/>
            <person name="Swan D.C."/>
            <person name="Goldberg A.V."/>
            <person name="Harris S.R."/>
            <person name="Weinmaier T."/>
            <person name="Markert S."/>
            <person name="Becher D."/>
            <person name="Bernhardt J."/>
            <person name="Dagan T."/>
            <person name="Hacker C."/>
            <person name="Lucocq J.M."/>
            <person name="Schweder T."/>
            <person name="Rattei T."/>
            <person name="Hall N."/>
            <person name="Hirt R.P."/>
            <person name="Embley T.M."/>
        </authorList>
    </citation>
    <scope>NUCLEOTIDE SEQUENCE [LARGE SCALE GENOMIC DNA]</scope>
</reference>
<keyword evidence="1" id="KW-0472">Membrane</keyword>
<accession>L7JU87</accession>
<dbReference type="AlphaFoldDB" id="L7JU87"/>
<dbReference type="HOGENOM" id="CLU_1312819_0_0_1"/>
<dbReference type="VEuPathDB" id="MicrosporidiaDB:THOM_2082"/>
<keyword evidence="1" id="KW-0812">Transmembrane</keyword>
<dbReference type="EMBL" id="JH994000">
    <property type="protein sequence ID" value="ELQ74984.1"/>
    <property type="molecule type" value="Genomic_DNA"/>
</dbReference>
<feature type="transmembrane region" description="Helical" evidence="1">
    <location>
        <begin position="12"/>
        <end position="30"/>
    </location>
</feature>
<evidence type="ECO:0000256" key="1">
    <source>
        <dbReference type="SAM" id="Phobius"/>
    </source>
</evidence>
<evidence type="ECO:0000313" key="3">
    <source>
        <dbReference type="Proteomes" id="UP000011185"/>
    </source>
</evidence>
<name>L7JU87_TRAHO</name>
<proteinExistence type="predicted"/>
<feature type="non-terminal residue" evidence="2">
    <location>
        <position position="1"/>
    </location>
</feature>